<comment type="caution">
    <text evidence="2">Lacks conserved residue(s) required for the propagation of feature annotation.</text>
</comment>
<feature type="active site" description="Proton acceptor" evidence="2">
    <location>
        <position position="167"/>
    </location>
</feature>
<dbReference type="InterPro" id="IPR033562">
    <property type="entry name" value="PLPL"/>
</dbReference>
<organism evidence="5 6">
    <name type="scientific">Phytophthora citrophthora</name>
    <dbReference type="NCBI Taxonomy" id="4793"/>
    <lineage>
        <taxon>Eukaryota</taxon>
        <taxon>Sar</taxon>
        <taxon>Stramenopiles</taxon>
        <taxon>Oomycota</taxon>
        <taxon>Peronosporomycetes</taxon>
        <taxon>Peronosporales</taxon>
        <taxon>Peronosporaceae</taxon>
        <taxon>Phytophthora</taxon>
    </lineage>
</organism>
<sequence>MRRGFSTAAAPVTRNFSFSGCGFLIPYHLGVAQGLQDAGFIQSSSKFSGASGGAIAALTLAANASMSDIHEETKIMATLCHSEGTVWKLEERLRTIFHAKFGDLPVETLAQRLTIATEKMWPARALILTDDFHSTDDLCDALIASCYIPWYLAKRGTSVFRGEYHVDGGLLTLVPEVPGYVKVCAFHGHVLRRDDYEISPSIDPDFPYSILQLARFALFPPEIEVLDQLFELGKKSASIWALKQLSLVPPSDELPLLDTDDTEDEEEDEDDEEEEELDELDELSLPRSTFASARFFSISACNLISLDLLPEVADFCFACVFWADEAFALAFLELFVEASLGGLDEAGVVDFVDADAAGFFRLRFRGALKETLELLTNAVCFDSRAFKVASAILIFFAGGGSNASASLKHTVGLTHV</sequence>
<name>A0AAD9LCP1_9STRA</name>
<dbReference type="GO" id="GO:0005737">
    <property type="term" value="C:cytoplasm"/>
    <property type="evidence" value="ECO:0007669"/>
    <property type="project" value="TreeGrafter"/>
</dbReference>
<comment type="caution">
    <text evidence="5">The sequence shown here is derived from an EMBL/GenBank/DDBJ whole genome shotgun (WGS) entry which is preliminary data.</text>
</comment>
<feature type="compositionally biased region" description="Acidic residues" evidence="3">
    <location>
        <begin position="258"/>
        <end position="279"/>
    </location>
</feature>
<evidence type="ECO:0000256" key="2">
    <source>
        <dbReference type="PROSITE-ProRule" id="PRU01161"/>
    </source>
</evidence>
<dbReference type="GO" id="GO:0055088">
    <property type="term" value="P:lipid homeostasis"/>
    <property type="evidence" value="ECO:0007669"/>
    <property type="project" value="TreeGrafter"/>
</dbReference>
<dbReference type="PANTHER" id="PTHR12406:SF7">
    <property type="entry name" value="PATATIN-LIKE PHOSPHOLIPASE DOMAIN-CONTAINING PROTEIN 4"/>
    <property type="match status" value="1"/>
</dbReference>
<protein>
    <submittedName>
        <fullName evidence="5">Patatin-like phospholipase domain-containing protein 3</fullName>
    </submittedName>
</protein>
<evidence type="ECO:0000256" key="3">
    <source>
        <dbReference type="SAM" id="MobiDB-lite"/>
    </source>
</evidence>
<feature type="short sequence motif" description="DGA/G" evidence="2">
    <location>
        <begin position="167"/>
        <end position="169"/>
    </location>
</feature>
<dbReference type="EMBL" id="JASMQC010000038">
    <property type="protein sequence ID" value="KAK1930667.1"/>
    <property type="molecule type" value="Genomic_DNA"/>
</dbReference>
<gene>
    <name evidence="5" type="ORF">P3T76_013988</name>
</gene>
<dbReference type="InterPro" id="IPR002641">
    <property type="entry name" value="PNPLA_dom"/>
</dbReference>
<dbReference type="GO" id="GO:0016020">
    <property type="term" value="C:membrane"/>
    <property type="evidence" value="ECO:0007669"/>
    <property type="project" value="TreeGrafter"/>
</dbReference>
<evidence type="ECO:0000259" key="4">
    <source>
        <dbReference type="PROSITE" id="PS51635"/>
    </source>
</evidence>
<feature type="short sequence motif" description="GXSXG" evidence="2">
    <location>
        <begin position="49"/>
        <end position="53"/>
    </location>
</feature>
<keyword evidence="1 2" id="KW-0443">Lipid metabolism</keyword>
<dbReference type="Gene3D" id="3.40.1090.10">
    <property type="entry name" value="Cytosolic phospholipase A2 catalytic domain"/>
    <property type="match status" value="1"/>
</dbReference>
<dbReference type="AlphaFoldDB" id="A0AAD9LCP1"/>
<feature type="domain" description="PNPLA" evidence="4">
    <location>
        <begin position="16"/>
        <end position="180"/>
    </location>
</feature>
<dbReference type="InterPro" id="IPR016035">
    <property type="entry name" value="Acyl_Trfase/lysoPLipase"/>
</dbReference>
<dbReference type="PANTHER" id="PTHR12406">
    <property type="entry name" value="CALCIUM-INDEPENDENT PHOSPHOLIPASE A2 IPLA2 -RELATED"/>
    <property type="match status" value="1"/>
</dbReference>
<keyword evidence="2" id="KW-0378">Hydrolase</keyword>
<keyword evidence="6" id="KW-1185">Reference proteome</keyword>
<proteinExistence type="predicted"/>
<dbReference type="SUPFAM" id="SSF52151">
    <property type="entry name" value="FabD/lysophospholipase-like"/>
    <property type="match status" value="1"/>
</dbReference>
<dbReference type="Pfam" id="PF01734">
    <property type="entry name" value="Patatin"/>
    <property type="match status" value="1"/>
</dbReference>
<dbReference type="Proteomes" id="UP001259832">
    <property type="component" value="Unassembled WGS sequence"/>
</dbReference>
<dbReference type="GO" id="GO:0005811">
    <property type="term" value="C:lipid droplet"/>
    <property type="evidence" value="ECO:0007669"/>
    <property type="project" value="TreeGrafter"/>
</dbReference>
<accession>A0AAD9LCP1</accession>
<dbReference type="PROSITE" id="PS51635">
    <property type="entry name" value="PNPLA"/>
    <property type="match status" value="1"/>
</dbReference>
<dbReference type="GO" id="GO:0019433">
    <property type="term" value="P:triglyceride catabolic process"/>
    <property type="evidence" value="ECO:0007669"/>
    <property type="project" value="TreeGrafter"/>
</dbReference>
<evidence type="ECO:0000256" key="1">
    <source>
        <dbReference type="ARBA" id="ARBA00023098"/>
    </source>
</evidence>
<feature type="region of interest" description="Disordered" evidence="3">
    <location>
        <begin position="251"/>
        <end position="279"/>
    </location>
</feature>
<evidence type="ECO:0000313" key="6">
    <source>
        <dbReference type="Proteomes" id="UP001259832"/>
    </source>
</evidence>
<reference evidence="5" key="1">
    <citation type="submission" date="2023-08" db="EMBL/GenBank/DDBJ databases">
        <title>Reference Genome Resource for the Citrus Pathogen Phytophthora citrophthora.</title>
        <authorList>
            <person name="Moller H."/>
            <person name="Coetzee B."/>
            <person name="Rose L.J."/>
            <person name="Van Niekerk J.M."/>
        </authorList>
    </citation>
    <scope>NUCLEOTIDE SEQUENCE</scope>
    <source>
        <strain evidence="5">STE-U-9442</strain>
    </source>
</reference>
<evidence type="ECO:0000313" key="5">
    <source>
        <dbReference type="EMBL" id="KAK1930667.1"/>
    </source>
</evidence>
<feature type="active site" description="Nucleophile" evidence="2">
    <location>
        <position position="51"/>
    </location>
</feature>
<dbReference type="GO" id="GO:0004806">
    <property type="term" value="F:triacylglycerol lipase activity"/>
    <property type="evidence" value="ECO:0007669"/>
    <property type="project" value="TreeGrafter"/>
</dbReference>
<keyword evidence="2" id="KW-0442">Lipid degradation</keyword>